<dbReference type="SUPFAM" id="SSF51735">
    <property type="entry name" value="NAD(P)-binding Rossmann-fold domains"/>
    <property type="match status" value="1"/>
</dbReference>
<keyword evidence="3" id="KW-0812">Transmembrane</keyword>
<evidence type="ECO:0000256" key="2">
    <source>
        <dbReference type="ARBA" id="ARBA00023002"/>
    </source>
</evidence>
<dbReference type="InterPro" id="IPR050177">
    <property type="entry name" value="Lipid_A_modif_metabolic_enz"/>
</dbReference>
<dbReference type="InterPro" id="IPR036291">
    <property type="entry name" value="NAD(P)-bd_dom_sf"/>
</dbReference>
<comment type="similarity">
    <text evidence="1 3">Belongs to the 3-beta-HSD family.</text>
</comment>
<organism evidence="6">
    <name type="scientific">Amblyomma triste</name>
    <name type="common">Neotropical tick</name>
    <dbReference type="NCBI Taxonomy" id="251400"/>
    <lineage>
        <taxon>Eukaryota</taxon>
        <taxon>Metazoa</taxon>
        <taxon>Ecdysozoa</taxon>
        <taxon>Arthropoda</taxon>
        <taxon>Chelicerata</taxon>
        <taxon>Arachnida</taxon>
        <taxon>Acari</taxon>
        <taxon>Parasitiformes</taxon>
        <taxon>Ixodida</taxon>
        <taxon>Ixodoidea</taxon>
        <taxon>Ixodidae</taxon>
        <taxon>Amblyomminae</taxon>
        <taxon>Amblyomma</taxon>
    </lineage>
</organism>
<feature type="transmembrane region" description="Helical" evidence="3">
    <location>
        <begin position="313"/>
        <end position="332"/>
    </location>
</feature>
<keyword evidence="3" id="KW-1133">Transmembrane helix</keyword>
<sequence>MSFDAERSSTNGNESPELEDVDSPWAAPSGDKRKVEVVLVTGSSGFLGQHVVKLLQEHDKNVKEIRLFDIKPYENNLKHSTEKPMKVTVGDICNAKAVQEAFAGVDCVIHTAALVDLTIFPDAEAMEAVNVEGTRTVIDACIRQNVPYLVFTSTVDVVVSSNHIFFGAENTTFTPKHFLMGPYAETKHRAEQLVLQANQRVLADGHTKFSTLVLRPTAMYGEQDQHFVVQFLRVAKSSKNTLTKIRSVDERFQVTYVGNAALAHLRAMEKLAVDESVAGEVFYVTDDTPLEDIYEFLRPFVECQGCRLSDYTVPYLLAILVLMLLALVLRLVRPLYRPRAYVPPPSAVTYICTSLFFNRTKATLRLNYYPNVTPDEAVQRSVSYYKSIQFPG</sequence>
<evidence type="ECO:0000313" key="6">
    <source>
        <dbReference type="EMBL" id="JAC34091.1"/>
    </source>
</evidence>
<evidence type="ECO:0000256" key="1">
    <source>
        <dbReference type="ARBA" id="ARBA00009219"/>
    </source>
</evidence>
<keyword evidence="3" id="KW-0472">Membrane</keyword>
<evidence type="ECO:0000256" key="3">
    <source>
        <dbReference type="RuleBase" id="RU004475"/>
    </source>
</evidence>
<dbReference type="Pfam" id="PF01073">
    <property type="entry name" value="3Beta_HSD"/>
    <property type="match status" value="1"/>
</dbReference>
<keyword evidence="2 3" id="KW-0560">Oxidoreductase</keyword>
<dbReference type="EMBL" id="GBBM01001327">
    <property type="protein sequence ID" value="JAC34091.1"/>
    <property type="molecule type" value="mRNA"/>
</dbReference>
<dbReference type="FunFam" id="3.40.50.720:FF:000495">
    <property type="entry name" value="3 hydroxysteroid dehydrogenase, putative"/>
    <property type="match status" value="1"/>
</dbReference>
<feature type="domain" description="3-beta hydroxysteroid dehydrogenase/isomerase" evidence="5">
    <location>
        <begin position="39"/>
        <end position="310"/>
    </location>
</feature>
<reference evidence="6" key="1">
    <citation type="submission" date="2014-03" db="EMBL/GenBank/DDBJ databases">
        <title>The sialotranscriptome of Amblyomma triste, Amblyomma parvum and Amblyomma cajennense ticks, uncovered by 454-based RNA-seq.</title>
        <authorList>
            <person name="Garcia G.R."/>
            <person name="Gardinassi L.G."/>
            <person name="Ribeiro J.M."/>
            <person name="Anatriello E."/>
            <person name="Ferreira B.R."/>
            <person name="Moreira H.N."/>
            <person name="Mafra C."/>
            <person name="Olegario M.M."/>
            <person name="Szabo P.J."/>
            <person name="Miranda-Santos I.K."/>
            <person name="Maruyama S.R."/>
        </authorList>
    </citation>
    <scope>NUCLEOTIDE SEQUENCE</scope>
    <source>
        <strain evidence="6">Mato Grasso do Sul</strain>
        <tissue evidence="6">Salivary glands</tissue>
    </source>
</reference>
<name>A0A023GJM6_AMBTT</name>
<feature type="region of interest" description="Disordered" evidence="4">
    <location>
        <begin position="1"/>
        <end position="29"/>
    </location>
</feature>
<dbReference type="PANTHER" id="PTHR43245">
    <property type="entry name" value="BIFUNCTIONAL POLYMYXIN RESISTANCE PROTEIN ARNA"/>
    <property type="match status" value="1"/>
</dbReference>
<dbReference type="GO" id="GO:0006694">
    <property type="term" value="P:steroid biosynthetic process"/>
    <property type="evidence" value="ECO:0007669"/>
    <property type="project" value="InterPro"/>
</dbReference>
<proteinExistence type="evidence at transcript level"/>
<evidence type="ECO:0000256" key="4">
    <source>
        <dbReference type="SAM" id="MobiDB-lite"/>
    </source>
</evidence>
<accession>A0A023GJM6</accession>
<dbReference type="AlphaFoldDB" id="A0A023GJM6"/>
<protein>
    <submittedName>
        <fullName evidence="6">Putative c-3 sterol dehydrogenase/3-beta-hydroxysteroid dehydrogenase</fullName>
    </submittedName>
</protein>
<dbReference type="PANTHER" id="PTHR43245:SF51">
    <property type="entry name" value="SHORT CHAIN DEHYDROGENASE_REDUCTASE FAMILY 42E, MEMBER 2"/>
    <property type="match status" value="1"/>
</dbReference>
<dbReference type="GO" id="GO:0016616">
    <property type="term" value="F:oxidoreductase activity, acting on the CH-OH group of donors, NAD or NADP as acceptor"/>
    <property type="evidence" value="ECO:0007669"/>
    <property type="project" value="InterPro"/>
</dbReference>
<dbReference type="InterPro" id="IPR002225">
    <property type="entry name" value="3Beta_OHSteriod_DH/Estase"/>
</dbReference>
<evidence type="ECO:0000259" key="5">
    <source>
        <dbReference type="Pfam" id="PF01073"/>
    </source>
</evidence>
<dbReference type="Gene3D" id="3.40.50.720">
    <property type="entry name" value="NAD(P)-binding Rossmann-like Domain"/>
    <property type="match status" value="1"/>
</dbReference>